<evidence type="ECO:0000256" key="2">
    <source>
        <dbReference type="SAM" id="SignalP"/>
    </source>
</evidence>
<evidence type="ECO:0000313" key="3">
    <source>
        <dbReference type="EMBL" id="RXH57540.1"/>
    </source>
</evidence>
<feature type="region of interest" description="Disordered" evidence="1">
    <location>
        <begin position="184"/>
        <end position="220"/>
    </location>
</feature>
<gene>
    <name evidence="3" type="ORF">GRAN_0850</name>
</gene>
<dbReference type="EMBL" id="RDSM01000001">
    <property type="protein sequence ID" value="RXH57540.1"/>
    <property type="molecule type" value="Genomic_DNA"/>
</dbReference>
<dbReference type="Pfam" id="PF13801">
    <property type="entry name" value="Metal_resist"/>
    <property type="match status" value="1"/>
</dbReference>
<feature type="compositionally biased region" description="Basic and acidic residues" evidence="1">
    <location>
        <begin position="205"/>
        <end position="214"/>
    </location>
</feature>
<evidence type="ECO:0000256" key="1">
    <source>
        <dbReference type="SAM" id="MobiDB-lite"/>
    </source>
</evidence>
<feature type="region of interest" description="Disordered" evidence="1">
    <location>
        <begin position="41"/>
        <end position="62"/>
    </location>
</feature>
<dbReference type="Proteomes" id="UP000289437">
    <property type="component" value="Unassembled WGS sequence"/>
</dbReference>
<dbReference type="InterPro" id="IPR025961">
    <property type="entry name" value="Metal_resist"/>
</dbReference>
<feature type="compositionally biased region" description="Gly residues" evidence="1">
    <location>
        <begin position="193"/>
        <end position="203"/>
    </location>
</feature>
<accession>A0A4Q0T4N9</accession>
<name>A0A4Q0T4N9_9BACT</name>
<evidence type="ECO:0008006" key="5">
    <source>
        <dbReference type="Google" id="ProtNLM"/>
    </source>
</evidence>
<feature type="compositionally biased region" description="Gly residues" evidence="1">
    <location>
        <begin position="45"/>
        <end position="61"/>
    </location>
</feature>
<organism evidence="3 4">
    <name type="scientific">Granulicella sibirica</name>
    <dbReference type="NCBI Taxonomy" id="2479048"/>
    <lineage>
        <taxon>Bacteria</taxon>
        <taxon>Pseudomonadati</taxon>
        <taxon>Acidobacteriota</taxon>
        <taxon>Terriglobia</taxon>
        <taxon>Terriglobales</taxon>
        <taxon>Acidobacteriaceae</taxon>
        <taxon>Granulicella</taxon>
    </lineage>
</organism>
<feature type="chain" id="PRO_5020935994" description="Periplasmic heavy metal sensor" evidence="2">
    <location>
        <begin position="23"/>
        <end position="220"/>
    </location>
</feature>
<sequence>MMMRTALRLAPVALFTSTLLYAQQTPAPSAAPVPIIRNTPPVAQGGPGGPQGFRGGDGGMNDHGMRSGRMRFEGGMGPMGMWWKNPDVVQRVGLTPDQTGKMEEIFQKSRLQLIDLKANVERQEVTLEPLLDANPVDTKKALFQIGKVADARAELEKANAAMLLGLRGVLTPEQWTKLHAGWRHGDMMKGDHPGGTPGGGGTATRGDEEGRRSDAMQGTR</sequence>
<keyword evidence="2" id="KW-0732">Signal</keyword>
<dbReference type="OrthoDB" id="122988at2"/>
<evidence type="ECO:0000313" key="4">
    <source>
        <dbReference type="Proteomes" id="UP000289437"/>
    </source>
</evidence>
<feature type="signal peptide" evidence="2">
    <location>
        <begin position="1"/>
        <end position="22"/>
    </location>
</feature>
<reference evidence="3 4" key="1">
    <citation type="submission" date="2018-11" db="EMBL/GenBank/DDBJ databases">
        <authorList>
            <person name="Mardanov A.V."/>
            <person name="Ravin N.V."/>
            <person name="Dedysh S.N."/>
        </authorList>
    </citation>
    <scope>NUCLEOTIDE SEQUENCE [LARGE SCALE GENOMIC DNA]</scope>
    <source>
        <strain evidence="3 4">AF10</strain>
    </source>
</reference>
<keyword evidence="4" id="KW-1185">Reference proteome</keyword>
<proteinExistence type="predicted"/>
<comment type="caution">
    <text evidence="3">The sequence shown here is derived from an EMBL/GenBank/DDBJ whole genome shotgun (WGS) entry which is preliminary data.</text>
</comment>
<dbReference type="Gene3D" id="1.20.120.1490">
    <property type="match status" value="1"/>
</dbReference>
<dbReference type="AlphaFoldDB" id="A0A4Q0T4N9"/>
<reference evidence="4" key="2">
    <citation type="submission" date="2019-02" db="EMBL/GenBank/DDBJ databases">
        <title>Granulicella sibirica sp. nov., a psychrotolerant acidobacterium isolated from an organic soil layer in forested tundra, West Siberia.</title>
        <authorList>
            <person name="Oshkin I.Y."/>
            <person name="Kulichevskaya I.S."/>
            <person name="Rijpstra W.I.C."/>
            <person name="Sinninghe Damste J.S."/>
            <person name="Rakitin A.L."/>
            <person name="Ravin N.V."/>
            <person name="Dedysh S.N."/>
        </authorList>
    </citation>
    <scope>NUCLEOTIDE SEQUENCE [LARGE SCALE GENOMIC DNA]</scope>
    <source>
        <strain evidence="4">AF10</strain>
    </source>
</reference>
<dbReference type="RefSeq" id="WP_161570829.1">
    <property type="nucleotide sequence ID" value="NZ_RDSM01000001.1"/>
</dbReference>
<protein>
    <recommendedName>
        <fullName evidence="5">Periplasmic heavy metal sensor</fullName>
    </recommendedName>
</protein>